<evidence type="ECO:0000313" key="2">
    <source>
        <dbReference type="EMBL" id="KPJ22512.1"/>
    </source>
</evidence>
<organism evidence="2 3">
    <name type="scientific">Streptococcus phocae</name>
    <dbReference type="NCBI Taxonomy" id="119224"/>
    <lineage>
        <taxon>Bacteria</taxon>
        <taxon>Bacillati</taxon>
        <taxon>Bacillota</taxon>
        <taxon>Bacilli</taxon>
        <taxon>Lactobacillales</taxon>
        <taxon>Streptococcaceae</taxon>
        <taxon>Streptococcus</taxon>
    </lineage>
</organism>
<proteinExistence type="predicted"/>
<dbReference type="STRING" id="119224.AKK44_04560"/>
<dbReference type="InterPro" id="IPR011737">
    <property type="entry name" value="CHP02206_TP0381"/>
</dbReference>
<comment type="caution">
    <text evidence="2">The sequence shown here is derived from an EMBL/GenBank/DDBJ whole genome shotgun (WGS) entry which is preliminary data.</text>
</comment>
<dbReference type="EMBL" id="LHQM01000013">
    <property type="protein sequence ID" value="KPJ22512.1"/>
    <property type="molecule type" value="Genomic_DNA"/>
</dbReference>
<keyword evidence="1" id="KW-0472">Membrane</keyword>
<keyword evidence="3" id="KW-1185">Reference proteome</keyword>
<reference evidence="2 3" key="1">
    <citation type="submission" date="2015-08" db="EMBL/GenBank/DDBJ databases">
        <title>Genome sequence of Streptococcus phocae subsp. phocae ATCC 51973T isolated from liver specimen obtained from seal.</title>
        <authorList>
            <person name="Avendano-Herrera R."/>
        </authorList>
    </citation>
    <scope>NUCLEOTIDE SEQUENCE [LARGE SCALE GENOMIC DNA]</scope>
    <source>
        <strain evidence="2 3">ATCC 51973</strain>
    </source>
</reference>
<feature type="transmembrane region" description="Helical" evidence="1">
    <location>
        <begin position="98"/>
        <end position="117"/>
    </location>
</feature>
<evidence type="ECO:0000313" key="3">
    <source>
        <dbReference type="Proteomes" id="UP000049578"/>
    </source>
</evidence>
<keyword evidence="1" id="KW-0812">Transmembrane</keyword>
<feature type="transmembrane region" description="Helical" evidence="1">
    <location>
        <begin position="123"/>
        <end position="145"/>
    </location>
</feature>
<sequence length="233" mass="26836">MFMDFFAIDPIGLPHTSFLFYLSSVMLAPLLVFATLQAYRSKPYRYTFLSLQLAQLICLYTWYVLRGFPLDEALPLYHCRIAMLAIFFLPDRNSLKQLFMLIGIGGTFLALLSPDLYPYKLWHVANISFYLGHYALLVNGLVYMLRFYNPSQLKPLLVLRYLATINFGLILVNLLTKGNYGFVMDIPIIHTHHLLLNFIIVTVGLTGLVKVIELAYLKIGWVHNAQLEFSEEQ</sequence>
<dbReference type="Pfam" id="PF14808">
    <property type="entry name" value="TMEM164"/>
    <property type="match status" value="1"/>
</dbReference>
<evidence type="ECO:0008006" key="4">
    <source>
        <dbReference type="Google" id="ProtNLM"/>
    </source>
</evidence>
<dbReference type="Proteomes" id="UP000049578">
    <property type="component" value="Unassembled WGS sequence"/>
</dbReference>
<accession>A0A0P6S326</accession>
<dbReference type="PATRIC" id="fig|119224.3.peg.445"/>
<name>A0A0P6S326_9STRE</name>
<dbReference type="NCBIfam" id="TIGR02206">
    <property type="entry name" value="intg_mem_TP0381"/>
    <property type="match status" value="1"/>
</dbReference>
<keyword evidence="1" id="KW-1133">Transmembrane helix</keyword>
<feature type="transmembrane region" description="Helical" evidence="1">
    <location>
        <begin position="195"/>
        <end position="217"/>
    </location>
</feature>
<protein>
    <recommendedName>
        <fullName evidence="4">TIGR02206 family membrane protein</fullName>
    </recommendedName>
</protein>
<feature type="transmembrane region" description="Helical" evidence="1">
    <location>
        <begin position="20"/>
        <end position="39"/>
    </location>
</feature>
<dbReference type="AlphaFoldDB" id="A0A0P6S326"/>
<gene>
    <name evidence="2" type="ORF">AKK44_04560</name>
</gene>
<feature type="transmembrane region" description="Helical" evidence="1">
    <location>
        <begin position="157"/>
        <end position="175"/>
    </location>
</feature>
<evidence type="ECO:0000256" key="1">
    <source>
        <dbReference type="SAM" id="Phobius"/>
    </source>
</evidence>
<feature type="transmembrane region" description="Helical" evidence="1">
    <location>
        <begin position="46"/>
        <end position="63"/>
    </location>
</feature>